<name>A0A1H7W058_STIAU</name>
<protein>
    <submittedName>
        <fullName evidence="1">Uncharacterized protein</fullName>
    </submittedName>
</protein>
<dbReference type="AlphaFoldDB" id="A0A1H7W058"/>
<gene>
    <name evidence="1" type="ORF">SAMN05444354_11292</name>
</gene>
<dbReference type="EMBL" id="FOAP01000012">
    <property type="protein sequence ID" value="SEM14876.1"/>
    <property type="molecule type" value="Genomic_DNA"/>
</dbReference>
<dbReference type="OrthoDB" id="5494692at2"/>
<dbReference type="Proteomes" id="UP000182719">
    <property type="component" value="Unassembled WGS sequence"/>
</dbReference>
<evidence type="ECO:0000313" key="2">
    <source>
        <dbReference type="Proteomes" id="UP000182719"/>
    </source>
</evidence>
<evidence type="ECO:0000313" key="1">
    <source>
        <dbReference type="EMBL" id="SEM14876.1"/>
    </source>
</evidence>
<reference evidence="2" key="1">
    <citation type="submission" date="2016-10" db="EMBL/GenBank/DDBJ databases">
        <authorList>
            <person name="Varghese N."/>
            <person name="Submissions S."/>
        </authorList>
    </citation>
    <scope>NUCLEOTIDE SEQUENCE [LARGE SCALE GENOMIC DNA]</scope>
    <source>
        <strain evidence="2">DSM 17044</strain>
    </source>
</reference>
<dbReference type="RefSeq" id="WP_075008547.1">
    <property type="nucleotide sequence ID" value="NZ_FOAP01000012.1"/>
</dbReference>
<accession>A0A1H7W058</accession>
<proteinExistence type="predicted"/>
<organism evidence="1 2">
    <name type="scientific">Stigmatella aurantiaca</name>
    <dbReference type="NCBI Taxonomy" id="41"/>
    <lineage>
        <taxon>Bacteria</taxon>
        <taxon>Pseudomonadati</taxon>
        <taxon>Myxococcota</taxon>
        <taxon>Myxococcia</taxon>
        <taxon>Myxococcales</taxon>
        <taxon>Cystobacterineae</taxon>
        <taxon>Archangiaceae</taxon>
        <taxon>Stigmatella</taxon>
    </lineage>
</organism>
<keyword evidence="2" id="KW-1185">Reference proteome</keyword>
<sequence>MSVLEKVLTLRPANVVARLGPGSQVPVLSPHELLRALDGLPMALPCLPVQTKAALPGLLRAARAEDAVLGLACPHPLADRGTALRFLEAVKAAAQEAEHRRPLFLQAGPVRVSPSGPEGLQSQQEAIFHLVDAGFSLVSLDVSRWDTDGAVGAVRTLVAPLRERELPLELTLPAPATGFATLTDTARALLEGLRQGGVPVRFVRIPLGALGEGEPDVAMLRALVELAAEYGASVTVGGVAERSARALPTFVAAGARKLDCGGPFERLSLAAWPPEARALVERKAQALGLPPGELLSLLEEQLPALEPAARERLEALSFSEATEVLAALGSARTGWRSMEWLAEHRSE</sequence>